<feature type="transmembrane region" description="Helical" evidence="6">
    <location>
        <begin position="268"/>
        <end position="284"/>
    </location>
</feature>
<keyword evidence="4 6" id="KW-1133">Transmembrane helix</keyword>
<feature type="transmembrane region" description="Helical" evidence="6">
    <location>
        <begin position="156"/>
        <end position="180"/>
    </location>
</feature>
<feature type="transmembrane region" description="Helical" evidence="6">
    <location>
        <begin position="123"/>
        <end position="144"/>
    </location>
</feature>
<feature type="transmembrane region" description="Helical" evidence="6">
    <location>
        <begin position="225"/>
        <end position="242"/>
    </location>
</feature>
<evidence type="ECO:0000256" key="6">
    <source>
        <dbReference type="SAM" id="Phobius"/>
    </source>
</evidence>
<evidence type="ECO:0000313" key="8">
    <source>
        <dbReference type="Proteomes" id="UP000179243"/>
    </source>
</evidence>
<sequence length="486" mass="54333">MQEKLSHDELVNKKRVVTNTALQAIGIAVNLVTGLCITGMLARYLGTRGFGELSLAITYFSFAGIAANLGYTSILVRELAKNETWEPDRVNSLLSSALVLQALSTTIAVACLAVVLWAKEYPVALKIQILLMGVVHFAALLNSFESVFRAKLRMEYAAFSAIIYRICHLVLITLAVYFHASLTTVIITYIGANLVYSLFLFLWARKFIVFRFIVDMPCIRFLLRETLPMGISTALWIIYYRFNILILEHMKGVEAVAIYNASFRFVDYAYMLSSLMMVSIYPLMAGRFPNNIEGLNRIYQKAIDYLAIIGGTLSIGLIITAPLLIRTIFSEQYREAIVVLQILGMAPFLMFLNNCFGNMLLVLGLQKMPLSLLRVFGVAINLVLNMALIPRYSFYGAALSMAVTDAVLLAIIPLIVRSRLKVLPSFRNMILAFVVLLVTLGLTLSGQPWYIAIPAPALLWTGSVIVFFRYNAIELRNAFFLKLSDT</sequence>
<gene>
    <name evidence="7" type="ORF">A2519_21590</name>
</gene>
<evidence type="ECO:0000256" key="3">
    <source>
        <dbReference type="ARBA" id="ARBA00022692"/>
    </source>
</evidence>
<proteinExistence type="predicted"/>
<feature type="transmembrane region" description="Helical" evidence="6">
    <location>
        <begin position="451"/>
        <end position="472"/>
    </location>
</feature>
<name>A0A1F7F1S5_UNCRA</name>
<feature type="transmembrane region" description="Helical" evidence="6">
    <location>
        <begin position="305"/>
        <end position="325"/>
    </location>
</feature>
<evidence type="ECO:0000256" key="2">
    <source>
        <dbReference type="ARBA" id="ARBA00022475"/>
    </source>
</evidence>
<keyword evidence="3 6" id="KW-0812">Transmembrane</keyword>
<dbReference type="PANTHER" id="PTHR30250:SF11">
    <property type="entry name" value="O-ANTIGEN TRANSPORTER-RELATED"/>
    <property type="match status" value="1"/>
</dbReference>
<feature type="transmembrane region" description="Helical" evidence="6">
    <location>
        <begin position="372"/>
        <end position="389"/>
    </location>
</feature>
<evidence type="ECO:0000313" key="7">
    <source>
        <dbReference type="EMBL" id="OGK00581.1"/>
    </source>
</evidence>
<dbReference type="Pfam" id="PF01943">
    <property type="entry name" value="Polysacc_synt"/>
    <property type="match status" value="1"/>
</dbReference>
<protein>
    <submittedName>
        <fullName evidence="7">Uncharacterized protein</fullName>
    </submittedName>
</protein>
<feature type="transmembrane region" description="Helical" evidence="6">
    <location>
        <begin position="428"/>
        <end position="445"/>
    </location>
</feature>
<comment type="caution">
    <text evidence="7">The sequence shown here is derived from an EMBL/GenBank/DDBJ whole genome shotgun (WGS) entry which is preliminary data.</text>
</comment>
<dbReference type="InterPro" id="IPR002797">
    <property type="entry name" value="Polysacc_synth"/>
</dbReference>
<reference evidence="7 8" key="1">
    <citation type="journal article" date="2016" name="Nat. Commun.">
        <title>Thousands of microbial genomes shed light on interconnected biogeochemical processes in an aquifer system.</title>
        <authorList>
            <person name="Anantharaman K."/>
            <person name="Brown C.T."/>
            <person name="Hug L.A."/>
            <person name="Sharon I."/>
            <person name="Castelle C.J."/>
            <person name="Probst A.J."/>
            <person name="Thomas B.C."/>
            <person name="Singh A."/>
            <person name="Wilkins M.J."/>
            <person name="Karaoz U."/>
            <person name="Brodie E.L."/>
            <person name="Williams K.H."/>
            <person name="Hubbard S.S."/>
            <person name="Banfield J.F."/>
        </authorList>
    </citation>
    <scope>NUCLEOTIDE SEQUENCE [LARGE SCALE GENOMIC DNA]</scope>
</reference>
<dbReference type="EMBL" id="MFYX01000144">
    <property type="protein sequence ID" value="OGK00581.1"/>
    <property type="molecule type" value="Genomic_DNA"/>
</dbReference>
<feature type="transmembrane region" description="Helical" evidence="6">
    <location>
        <begin position="337"/>
        <end position="365"/>
    </location>
</feature>
<dbReference type="InterPro" id="IPR050833">
    <property type="entry name" value="Poly_Biosynth_Transport"/>
</dbReference>
<feature type="transmembrane region" description="Helical" evidence="6">
    <location>
        <begin position="97"/>
        <end position="117"/>
    </location>
</feature>
<feature type="transmembrane region" description="Helical" evidence="6">
    <location>
        <begin position="395"/>
        <end position="416"/>
    </location>
</feature>
<organism evidence="7 8">
    <name type="scientific">Candidatus Raymondbacteria bacterium RIFOXYD12_FULL_49_13</name>
    <dbReference type="NCBI Taxonomy" id="1817890"/>
    <lineage>
        <taxon>Bacteria</taxon>
        <taxon>Raymondiibacteriota</taxon>
    </lineage>
</organism>
<comment type="subcellular location">
    <subcellularLocation>
        <location evidence="1">Cell membrane</location>
        <topology evidence="1">Multi-pass membrane protein</topology>
    </subcellularLocation>
</comment>
<dbReference type="CDD" id="cd13128">
    <property type="entry name" value="MATE_Wzx_like"/>
    <property type="match status" value="1"/>
</dbReference>
<dbReference type="AlphaFoldDB" id="A0A1F7F1S5"/>
<feature type="transmembrane region" description="Helical" evidence="6">
    <location>
        <begin position="21"/>
        <end position="45"/>
    </location>
</feature>
<accession>A0A1F7F1S5</accession>
<dbReference type="Proteomes" id="UP000179243">
    <property type="component" value="Unassembled WGS sequence"/>
</dbReference>
<feature type="transmembrane region" description="Helical" evidence="6">
    <location>
        <begin position="186"/>
        <end position="204"/>
    </location>
</feature>
<keyword evidence="2" id="KW-1003">Cell membrane</keyword>
<evidence type="ECO:0000256" key="5">
    <source>
        <dbReference type="ARBA" id="ARBA00023136"/>
    </source>
</evidence>
<evidence type="ECO:0000256" key="1">
    <source>
        <dbReference type="ARBA" id="ARBA00004651"/>
    </source>
</evidence>
<keyword evidence="5 6" id="KW-0472">Membrane</keyword>
<dbReference type="GO" id="GO:0005886">
    <property type="term" value="C:plasma membrane"/>
    <property type="evidence" value="ECO:0007669"/>
    <property type="project" value="UniProtKB-SubCell"/>
</dbReference>
<evidence type="ECO:0000256" key="4">
    <source>
        <dbReference type="ARBA" id="ARBA00022989"/>
    </source>
</evidence>
<feature type="transmembrane region" description="Helical" evidence="6">
    <location>
        <begin position="57"/>
        <end position="76"/>
    </location>
</feature>
<dbReference type="PANTHER" id="PTHR30250">
    <property type="entry name" value="PST FAMILY PREDICTED COLANIC ACID TRANSPORTER"/>
    <property type="match status" value="1"/>
</dbReference>